<sequence length="293" mass="31778">MVRKKKKREAEQTPWCYYCDRIFADESTLIQHQKAKHFKCTTCHRKLTSASGLRVHCHQVHRFTLDKVPAAIPGKDSIELEVFGMSGVPEGASPGMAPEEDEPSSKVARTDVEVPPGPSIPQIMPPLQPPFGHFNGMLPVMPPHPMQPPQRPASSSFPYGLPPPAHRLPYAGVAPPWPPPPFMHGLPLQPPGMVPQQPAFPVVSAQITAAAAPLFPIATDRDPLALKEQADASTSSHSALVASRGIQLTPEQQSTPVTLQSNPPGTVDSLAAHDTSVEEERAQHPKYASRMKS</sequence>
<comment type="caution">
    <text evidence="10">The sequence shown here is derived from an EMBL/GenBank/DDBJ whole genome shotgun (WGS) entry which is preliminary data.</text>
</comment>
<protein>
    <recommendedName>
        <fullName evidence="12">C2H2-type domain-containing protein</fullName>
    </recommendedName>
</protein>
<dbReference type="PANTHER" id="PTHR23215">
    <property type="entry name" value="ZINC FINGER PROTEIN 207"/>
    <property type="match status" value="1"/>
</dbReference>
<feature type="compositionally biased region" description="Polar residues" evidence="7">
    <location>
        <begin position="249"/>
        <end position="264"/>
    </location>
</feature>
<dbReference type="SMART" id="SM00355">
    <property type="entry name" value="ZnF_C2H2"/>
    <property type="match status" value="2"/>
</dbReference>
<dbReference type="Proteomes" id="UP001491310">
    <property type="component" value="Unassembled WGS sequence"/>
</dbReference>
<dbReference type="CDD" id="cd20908">
    <property type="entry name" value="SUF4-like"/>
    <property type="match status" value="1"/>
</dbReference>
<accession>A0ABR2Z2T4</accession>
<feature type="domain" description="C2H2-type" evidence="8">
    <location>
        <begin position="38"/>
        <end position="61"/>
    </location>
</feature>
<evidence type="ECO:0000259" key="8">
    <source>
        <dbReference type="PROSITE" id="PS50157"/>
    </source>
</evidence>
<dbReference type="InterPro" id="IPR013087">
    <property type="entry name" value="Znf_C2H2_type"/>
</dbReference>
<evidence type="ECO:0000256" key="4">
    <source>
        <dbReference type="ARBA" id="ARBA00022833"/>
    </source>
</evidence>
<evidence type="ECO:0000256" key="1">
    <source>
        <dbReference type="ARBA" id="ARBA00004123"/>
    </source>
</evidence>
<comment type="subcellular location">
    <subcellularLocation>
        <location evidence="1">Nucleus</location>
    </subcellularLocation>
</comment>
<name>A0ABR2Z2T4_9CHLO</name>
<keyword evidence="2" id="KW-0479">Metal-binding</keyword>
<feature type="domain" description="BED-type" evidence="9">
    <location>
        <begin position="9"/>
        <end position="68"/>
    </location>
</feature>
<dbReference type="PROSITE" id="PS50157">
    <property type="entry name" value="ZINC_FINGER_C2H2_2"/>
    <property type="match status" value="2"/>
</dbReference>
<feature type="region of interest" description="Disordered" evidence="7">
    <location>
        <begin position="236"/>
        <end position="293"/>
    </location>
</feature>
<evidence type="ECO:0000259" key="9">
    <source>
        <dbReference type="PROSITE" id="PS50808"/>
    </source>
</evidence>
<keyword evidence="11" id="KW-1185">Reference proteome</keyword>
<evidence type="ECO:0008006" key="12">
    <source>
        <dbReference type="Google" id="ProtNLM"/>
    </source>
</evidence>
<reference evidence="10 11" key="1">
    <citation type="journal article" date="2024" name="Nat. Commun.">
        <title>Phylogenomics reveals the evolutionary origins of lichenization in chlorophyte algae.</title>
        <authorList>
            <person name="Puginier C."/>
            <person name="Libourel C."/>
            <person name="Otte J."/>
            <person name="Skaloud P."/>
            <person name="Haon M."/>
            <person name="Grisel S."/>
            <person name="Petersen M."/>
            <person name="Berrin J.G."/>
            <person name="Delaux P.M."/>
            <person name="Dal Grande F."/>
            <person name="Keller J."/>
        </authorList>
    </citation>
    <scope>NUCLEOTIDE SEQUENCE [LARGE SCALE GENOMIC DNA]</scope>
    <source>
        <strain evidence="10 11">SAG 216-7</strain>
    </source>
</reference>
<evidence type="ECO:0000256" key="5">
    <source>
        <dbReference type="ARBA" id="ARBA00023242"/>
    </source>
</evidence>
<feature type="domain" description="C2H2-type" evidence="8">
    <location>
        <begin position="16"/>
        <end position="37"/>
    </location>
</feature>
<evidence type="ECO:0000256" key="3">
    <source>
        <dbReference type="ARBA" id="ARBA00022771"/>
    </source>
</evidence>
<evidence type="ECO:0000256" key="2">
    <source>
        <dbReference type="ARBA" id="ARBA00022723"/>
    </source>
</evidence>
<evidence type="ECO:0000256" key="7">
    <source>
        <dbReference type="SAM" id="MobiDB-lite"/>
    </source>
</evidence>
<proteinExistence type="predicted"/>
<gene>
    <name evidence="10" type="ORF">WJX75_002865</name>
</gene>
<organism evidence="10 11">
    <name type="scientific">Coccomyxa subellipsoidea</name>
    <dbReference type="NCBI Taxonomy" id="248742"/>
    <lineage>
        <taxon>Eukaryota</taxon>
        <taxon>Viridiplantae</taxon>
        <taxon>Chlorophyta</taxon>
        <taxon>core chlorophytes</taxon>
        <taxon>Trebouxiophyceae</taxon>
        <taxon>Trebouxiophyceae incertae sedis</taxon>
        <taxon>Coccomyxaceae</taxon>
        <taxon>Coccomyxa</taxon>
    </lineage>
</organism>
<dbReference type="PROSITE" id="PS00028">
    <property type="entry name" value="ZINC_FINGER_C2H2_1"/>
    <property type="match status" value="1"/>
</dbReference>
<keyword evidence="5" id="KW-0539">Nucleus</keyword>
<keyword evidence="3 6" id="KW-0863">Zinc-finger</keyword>
<dbReference type="PROSITE" id="PS50808">
    <property type="entry name" value="ZF_BED"/>
    <property type="match status" value="1"/>
</dbReference>
<dbReference type="EMBL" id="JALJOT010000001">
    <property type="protein sequence ID" value="KAK9918290.1"/>
    <property type="molecule type" value="Genomic_DNA"/>
</dbReference>
<evidence type="ECO:0000313" key="10">
    <source>
        <dbReference type="EMBL" id="KAK9918290.1"/>
    </source>
</evidence>
<dbReference type="InterPro" id="IPR003656">
    <property type="entry name" value="Znf_BED"/>
</dbReference>
<keyword evidence="4" id="KW-0862">Zinc</keyword>
<dbReference type="PANTHER" id="PTHR23215:SF0">
    <property type="entry name" value="BUB3-INTERACTING AND GLEBS MOTIF-CONTAINING PROTEIN ZNF207"/>
    <property type="match status" value="1"/>
</dbReference>
<dbReference type="Gene3D" id="3.30.160.60">
    <property type="entry name" value="Classic Zinc Finger"/>
    <property type="match status" value="1"/>
</dbReference>
<evidence type="ECO:0000256" key="6">
    <source>
        <dbReference type="PROSITE-ProRule" id="PRU00042"/>
    </source>
</evidence>
<evidence type="ECO:0000313" key="11">
    <source>
        <dbReference type="Proteomes" id="UP001491310"/>
    </source>
</evidence>